<keyword evidence="3 5" id="KW-0378">Hydrolase</keyword>
<feature type="active site" description="Charge relay system" evidence="5">
    <location>
        <position position="169"/>
    </location>
</feature>
<reference evidence="9" key="1">
    <citation type="journal article" date="2019" name="Int. J. Syst. Evol. Microbiol.">
        <title>The Global Catalogue of Microorganisms (GCM) 10K type strain sequencing project: providing services to taxonomists for standard genome sequencing and annotation.</title>
        <authorList>
            <consortium name="The Broad Institute Genomics Platform"/>
            <consortium name="The Broad Institute Genome Sequencing Center for Infectious Disease"/>
            <person name="Wu L."/>
            <person name="Ma J."/>
        </authorList>
    </citation>
    <scope>NUCLEOTIDE SEQUENCE [LARGE SCALE GENOMIC DNA]</scope>
    <source>
        <strain evidence="9">JCM 16929</strain>
    </source>
</reference>
<accession>A0ABP6ZZM6</accession>
<evidence type="ECO:0000313" key="8">
    <source>
        <dbReference type="EMBL" id="GAA3621548.1"/>
    </source>
</evidence>
<dbReference type="InterPro" id="IPR050131">
    <property type="entry name" value="Peptidase_S8_subtilisin-like"/>
</dbReference>
<dbReference type="Pfam" id="PF00082">
    <property type="entry name" value="Peptidase_S8"/>
    <property type="match status" value="1"/>
</dbReference>
<dbReference type="InterPro" id="IPR036852">
    <property type="entry name" value="Peptidase_S8/S53_dom_sf"/>
</dbReference>
<dbReference type="Gene3D" id="3.40.50.200">
    <property type="entry name" value="Peptidase S8/S53 domain"/>
    <property type="match status" value="1"/>
</dbReference>
<dbReference type="PANTHER" id="PTHR43806:SF11">
    <property type="entry name" value="CEREVISIN-RELATED"/>
    <property type="match status" value="1"/>
</dbReference>
<comment type="similarity">
    <text evidence="1 5">Belongs to the peptidase S8 family.</text>
</comment>
<dbReference type="InterPro" id="IPR000209">
    <property type="entry name" value="Peptidase_S8/S53_dom"/>
</dbReference>
<feature type="active site" description="Charge relay system" evidence="5">
    <location>
        <position position="202"/>
    </location>
</feature>
<keyword evidence="4 5" id="KW-0720">Serine protease</keyword>
<evidence type="ECO:0000256" key="5">
    <source>
        <dbReference type="PROSITE-ProRule" id="PRU01240"/>
    </source>
</evidence>
<proteinExistence type="inferred from homology"/>
<feature type="active site" description="Charge relay system" evidence="5">
    <location>
        <position position="368"/>
    </location>
</feature>
<sequence>MTQLLAQAPQTQYVPNEIVVANEHAALVAWLIEEEVPAPNDLLGLTRFVLRDPGRSLQALRARLDEAAVSPGQLAEFGAPPVDDLERILQGVRACCAAMYGRWTPTIGKNRMLDHVTRGSGAISHGHPQPVSPAGAISHGSGTPAPTAAGSRVRRWTRPGSGVRVGIVDTRLFPVAYLHDGWVGDYTDTYLGDEVPPYRGGHATFVGGLVLDQAPGALLQLRHVLDDAEASASSWDVAEAIVAIGRSGVDVINLSLVGYSDDGRAPLVLSTAIDRLDPEIVVVAAAGNHGDVRGHEHDPGWPAALDDVVAVGAVDADENRAPFSPDVPWIDVSARGVDVESCFPPTVSGDRGQPVSYPSGFASWSGTSFAAAQVSGAVAAGIDPGRVTARQSLTTLLSTARPAPAGRLGGVAPRVLTMRRLPG</sequence>
<dbReference type="Proteomes" id="UP001501490">
    <property type="component" value="Unassembled WGS sequence"/>
</dbReference>
<keyword evidence="2 5" id="KW-0645">Protease</keyword>
<evidence type="ECO:0000256" key="6">
    <source>
        <dbReference type="SAM" id="MobiDB-lite"/>
    </source>
</evidence>
<dbReference type="RefSeq" id="WP_344804906.1">
    <property type="nucleotide sequence ID" value="NZ_BAABAB010000016.1"/>
</dbReference>
<evidence type="ECO:0000256" key="4">
    <source>
        <dbReference type="ARBA" id="ARBA00022825"/>
    </source>
</evidence>
<name>A0ABP6ZZM6_9ACTN</name>
<keyword evidence="9" id="KW-1185">Reference proteome</keyword>
<dbReference type="SUPFAM" id="SSF52743">
    <property type="entry name" value="Subtilisin-like"/>
    <property type="match status" value="1"/>
</dbReference>
<evidence type="ECO:0000256" key="1">
    <source>
        <dbReference type="ARBA" id="ARBA00011073"/>
    </source>
</evidence>
<dbReference type="PROSITE" id="PS51892">
    <property type="entry name" value="SUBTILASE"/>
    <property type="match status" value="1"/>
</dbReference>
<feature type="domain" description="Peptidase S8/S53" evidence="7">
    <location>
        <begin position="161"/>
        <end position="400"/>
    </location>
</feature>
<evidence type="ECO:0000256" key="3">
    <source>
        <dbReference type="ARBA" id="ARBA00022801"/>
    </source>
</evidence>
<dbReference type="EMBL" id="BAABAB010000016">
    <property type="protein sequence ID" value="GAA3621548.1"/>
    <property type="molecule type" value="Genomic_DNA"/>
</dbReference>
<comment type="caution">
    <text evidence="8">The sequence shown here is derived from an EMBL/GenBank/DDBJ whole genome shotgun (WGS) entry which is preliminary data.</text>
</comment>
<evidence type="ECO:0000259" key="7">
    <source>
        <dbReference type="Pfam" id="PF00082"/>
    </source>
</evidence>
<evidence type="ECO:0000313" key="9">
    <source>
        <dbReference type="Proteomes" id="UP001501490"/>
    </source>
</evidence>
<protein>
    <recommendedName>
        <fullName evidence="7">Peptidase S8/S53 domain-containing protein</fullName>
    </recommendedName>
</protein>
<organism evidence="8 9">
    <name type="scientific">Microlunatus ginsengisoli</name>
    <dbReference type="NCBI Taxonomy" id="363863"/>
    <lineage>
        <taxon>Bacteria</taxon>
        <taxon>Bacillati</taxon>
        <taxon>Actinomycetota</taxon>
        <taxon>Actinomycetes</taxon>
        <taxon>Propionibacteriales</taxon>
        <taxon>Propionibacteriaceae</taxon>
        <taxon>Microlunatus</taxon>
    </lineage>
</organism>
<dbReference type="PANTHER" id="PTHR43806">
    <property type="entry name" value="PEPTIDASE S8"/>
    <property type="match status" value="1"/>
</dbReference>
<feature type="region of interest" description="Disordered" evidence="6">
    <location>
        <begin position="119"/>
        <end position="153"/>
    </location>
</feature>
<gene>
    <name evidence="8" type="ORF">GCM10022236_24880</name>
</gene>
<evidence type="ECO:0000256" key="2">
    <source>
        <dbReference type="ARBA" id="ARBA00022670"/>
    </source>
</evidence>